<keyword evidence="10" id="KW-0732">Signal</keyword>
<dbReference type="InterPro" id="IPR012334">
    <property type="entry name" value="Pectin_lyas_fold"/>
</dbReference>
<keyword evidence="4" id="KW-0964">Secreted</keyword>
<keyword evidence="3" id="KW-0134">Cell wall</keyword>
<dbReference type="FunFam" id="2.160.20.10:FF:000016">
    <property type="entry name" value="Polygalacturonase 7"/>
    <property type="match status" value="1"/>
</dbReference>
<evidence type="ECO:0000256" key="3">
    <source>
        <dbReference type="ARBA" id="ARBA00022512"/>
    </source>
</evidence>
<dbReference type="SMART" id="SM00710">
    <property type="entry name" value="PbH1"/>
    <property type="match status" value="4"/>
</dbReference>
<dbReference type="SUPFAM" id="SSF51126">
    <property type="entry name" value="Pectin lyase-like"/>
    <property type="match status" value="1"/>
</dbReference>
<dbReference type="GO" id="GO:0004650">
    <property type="term" value="F:polygalacturonase activity"/>
    <property type="evidence" value="ECO:0007669"/>
    <property type="project" value="InterPro"/>
</dbReference>
<accession>A0AAV1QWQ6</accession>
<dbReference type="GO" id="GO:0005975">
    <property type="term" value="P:carbohydrate metabolic process"/>
    <property type="evidence" value="ECO:0007669"/>
    <property type="project" value="InterPro"/>
</dbReference>
<protein>
    <recommendedName>
        <fullName evidence="13">Polygalacturonase</fullName>
    </recommendedName>
</protein>
<evidence type="ECO:0000256" key="4">
    <source>
        <dbReference type="ARBA" id="ARBA00022525"/>
    </source>
</evidence>
<evidence type="ECO:0000256" key="1">
    <source>
        <dbReference type="ARBA" id="ARBA00004191"/>
    </source>
</evidence>
<comment type="similarity">
    <text evidence="2 9">Belongs to the glycosyl hydrolase 28 family.</text>
</comment>
<dbReference type="AlphaFoldDB" id="A0AAV1QWQ6"/>
<evidence type="ECO:0000313" key="12">
    <source>
        <dbReference type="Proteomes" id="UP001314170"/>
    </source>
</evidence>
<evidence type="ECO:0000256" key="8">
    <source>
        <dbReference type="PROSITE-ProRule" id="PRU10052"/>
    </source>
</evidence>
<reference evidence="11 12" key="1">
    <citation type="submission" date="2024-01" db="EMBL/GenBank/DDBJ databases">
        <authorList>
            <person name="Waweru B."/>
        </authorList>
    </citation>
    <scope>NUCLEOTIDE SEQUENCE [LARGE SCALE GENOMIC DNA]</scope>
</reference>
<organism evidence="11 12">
    <name type="scientific">Dovyalis caffra</name>
    <dbReference type="NCBI Taxonomy" id="77055"/>
    <lineage>
        <taxon>Eukaryota</taxon>
        <taxon>Viridiplantae</taxon>
        <taxon>Streptophyta</taxon>
        <taxon>Embryophyta</taxon>
        <taxon>Tracheophyta</taxon>
        <taxon>Spermatophyta</taxon>
        <taxon>Magnoliopsida</taxon>
        <taxon>eudicotyledons</taxon>
        <taxon>Gunneridae</taxon>
        <taxon>Pentapetalae</taxon>
        <taxon>rosids</taxon>
        <taxon>fabids</taxon>
        <taxon>Malpighiales</taxon>
        <taxon>Salicaceae</taxon>
        <taxon>Flacourtieae</taxon>
        <taxon>Dovyalis</taxon>
    </lineage>
</organism>
<dbReference type="Proteomes" id="UP001314170">
    <property type="component" value="Unassembled WGS sequence"/>
</dbReference>
<dbReference type="GO" id="GO:0071555">
    <property type="term" value="P:cell wall organization"/>
    <property type="evidence" value="ECO:0007669"/>
    <property type="project" value="UniProtKB-KW"/>
</dbReference>
<evidence type="ECO:0008006" key="13">
    <source>
        <dbReference type="Google" id="ProtNLM"/>
    </source>
</evidence>
<comment type="subcellular location">
    <subcellularLocation>
        <location evidence="1">Secreted</location>
        <location evidence="1">Cell wall</location>
    </subcellularLocation>
</comment>
<dbReference type="EMBL" id="CAWUPB010000816">
    <property type="protein sequence ID" value="CAK7324997.1"/>
    <property type="molecule type" value="Genomic_DNA"/>
</dbReference>
<feature type="chain" id="PRO_5043807894" description="Polygalacturonase" evidence="10">
    <location>
        <begin position="23"/>
        <end position="484"/>
    </location>
</feature>
<evidence type="ECO:0000313" key="11">
    <source>
        <dbReference type="EMBL" id="CAK7324997.1"/>
    </source>
</evidence>
<evidence type="ECO:0000256" key="6">
    <source>
        <dbReference type="ARBA" id="ARBA00023295"/>
    </source>
</evidence>
<keyword evidence="6 9" id="KW-0326">Glycosidase</keyword>
<dbReference type="Gene3D" id="2.160.20.10">
    <property type="entry name" value="Single-stranded right-handed beta-helix, Pectin lyase-like"/>
    <property type="match status" value="1"/>
</dbReference>
<evidence type="ECO:0000256" key="10">
    <source>
        <dbReference type="SAM" id="SignalP"/>
    </source>
</evidence>
<dbReference type="PROSITE" id="PS00502">
    <property type="entry name" value="POLYGALACTURONASE"/>
    <property type="match status" value="1"/>
</dbReference>
<evidence type="ECO:0000256" key="9">
    <source>
        <dbReference type="RuleBase" id="RU361169"/>
    </source>
</evidence>
<keyword evidence="12" id="KW-1185">Reference proteome</keyword>
<comment type="caution">
    <text evidence="11">The sequence shown here is derived from an EMBL/GenBank/DDBJ whole genome shotgun (WGS) entry which is preliminary data.</text>
</comment>
<proteinExistence type="inferred from homology"/>
<evidence type="ECO:0000256" key="5">
    <source>
        <dbReference type="ARBA" id="ARBA00022801"/>
    </source>
</evidence>
<evidence type="ECO:0000256" key="7">
    <source>
        <dbReference type="ARBA" id="ARBA00023316"/>
    </source>
</evidence>
<name>A0AAV1QWQ6_9ROSI</name>
<evidence type="ECO:0000256" key="2">
    <source>
        <dbReference type="ARBA" id="ARBA00008834"/>
    </source>
</evidence>
<feature type="signal peptide" evidence="10">
    <location>
        <begin position="1"/>
        <end position="22"/>
    </location>
</feature>
<dbReference type="InterPro" id="IPR000743">
    <property type="entry name" value="Glyco_hydro_28"/>
</dbReference>
<sequence length="484" mass="52338">MAKFAVSSLALSFFYIFQLSNAASTTYNVIQFGAKPDGKTEATQPFLKAWSAACSSATPSIISVPKGRYLLKAVEFRGPCKNKITVQIDGTLVAPTDYRALGNSGYWILFIRVNRVSVFGGNLDAKGAGFWACRKSGQNCPVGARSITFNWANDIVISGLTSINSQLTHLVINSCNNVLVRNVRTIAPDQSPNTDGIHVQSSAGVTITGSTLQTGDDCISIGPGTRNMLMSSIKCGPGHGVSIGSLGKEFNEDGVENITLTDSVFSGSDNGVRIKSWARPSKGFVRNIFYQNLMMKNVENPIIIDQNYCPNNEGCPRQSSGVKISEVTYKNIQGTSATAEAITFDCSPSNPCRGIKLQDIKLSYMNKAATSSCKNIGGTSSGVLMPESVEACPSGCLPVWTCPVTKGQTVVDLPAANVLSRLYYIESADRLRQKDFPQTTSEPKRSVEGMRLDKNRITHIIKVSVRSKGLKFLRLVEKSVRYCV</sequence>
<dbReference type="InterPro" id="IPR011050">
    <property type="entry name" value="Pectin_lyase_fold/virulence"/>
</dbReference>
<dbReference type="Pfam" id="PF00295">
    <property type="entry name" value="Glyco_hydro_28"/>
    <property type="match status" value="1"/>
</dbReference>
<keyword evidence="5 9" id="KW-0378">Hydrolase</keyword>
<dbReference type="PANTHER" id="PTHR31375">
    <property type="match status" value="1"/>
</dbReference>
<gene>
    <name evidence="11" type="ORF">DCAF_LOCUS2668</name>
</gene>
<dbReference type="InterPro" id="IPR006626">
    <property type="entry name" value="PbH1"/>
</dbReference>
<feature type="active site" evidence="8">
    <location>
        <position position="239"/>
    </location>
</feature>
<keyword evidence="7" id="KW-0961">Cell wall biogenesis/degradation</keyword>